<keyword evidence="1" id="KW-0812">Transmembrane</keyword>
<dbReference type="AlphaFoldDB" id="A0A935T8J1"/>
<evidence type="ECO:0000313" key="3">
    <source>
        <dbReference type="Proteomes" id="UP000706151"/>
    </source>
</evidence>
<evidence type="ECO:0000313" key="2">
    <source>
        <dbReference type="EMBL" id="MBK7952923.1"/>
    </source>
</evidence>
<dbReference type="EMBL" id="JADJOT010000002">
    <property type="protein sequence ID" value="MBK7952923.1"/>
    <property type="molecule type" value="Genomic_DNA"/>
</dbReference>
<protein>
    <submittedName>
        <fullName evidence="2">Uncharacterized protein</fullName>
    </submittedName>
</protein>
<accession>A0A935T8J1</accession>
<dbReference type="Proteomes" id="UP000706151">
    <property type="component" value="Unassembled WGS sequence"/>
</dbReference>
<organism evidence="2 3">
    <name type="scientific">Candidatus Accumulibacter affinis</name>
    <dbReference type="NCBI Taxonomy" id="2954384"/>
    <lineage>
        <taxon>Bacteria</taxon>
        <taxon>Pseudomonadati</taxon>
        <taxon>Pseudomonadota</taxon>
        <taxon>Betaproteobacteria</taxon>
        <taxon>Candidatus Accumulibacter</taxon>
    </lineage>
</organism>
<gene>
    <name evidence="2" type="ORF">IPK02_02545</name>
</gene>
<keyword evidence="1" id="KW-1133">Transmembrane helix</keyword>
<proteinExistence type="predicted"/>
<sequence length="85" mass="9255">MHQCVGSPPVTLKVMFHALLDAFAMLVLASGLLWLARRETLFIPDVPISMASAVITGVAGAALMLWSAARRLRELARRRADSKLP</sequence>
<feature type="transmembrane region" description="Helical" evidence="1">
    <location>
        <begin position="48"/>
        <end position="69"/>
    </location>
</feature>
<keyword evidence="1" id="KW-0472">Membrane</keyword>
<feature type="transmembrane region" description="Helical" evidence="1">
    <location>
        <begin position="12"/>
        <end position="36"/>
    </location>
</feature>
<comment type="caution">
    <text evidence="2">The sequence shown here is derived from an EMBL/GenBank/DDBJ whole genome shotgun (WGS) entry which is preliminary data.</text>
</comment>
<evidence type="ECO:0000256" key="1">
    <source>
        <dbReference type="SAM" id="Phobius"/>
    </source>
</evidence>
<name>A0A935T8J1_9PROT</name>
<reference evidence="2 3" key="1">
    <citation type="submission" date="2020-10" db="EMBL/GenBank/DDBJ databases">
        <title>Connecting structure to function with the recovery of over 1000 high-quality activated sludge metagenome-assembled genomes encoding full-length rRNA genes using long-read sequencing.</title>
        <authorList>
            <person name="Singleton C.M."/>
            <person name="Petriglieri F."/>
            <person name="Kristensen J.M."/>
            <person name="Kirkegaard R.H."/>
            <person name="Michaelsen T.Y."/>
            <person name="Andersen M.H."/>
            <person name="Karst S.M."/>
            <person name="Dueholm M.S."/>
            <person name="Nielsen P.H."/>
            <person name="Albertsen M."/>
        </authorList>
    </citation>
    <scope>NUCLEOTIDE SEQUENCE [LARGE SCALE GENOMIC DNA]</scope>
    <source>
        <strain evidence="2">Fred_18-Q3-R57-64_BAT3C.720</strain>
    </source>
</reference>